<name>A0AAN8W7M1_9MAGN</name>
<keyword evidence="5" id="KW-0808">Transferase</keyword>
<feature type="domain" description="DUF2921" evidence="13">
    <location>
        <begin position="433"/>
        <end position="615"/>
    </location>
</feature>
<feature type="transmembrane region" description="Helical" evidence="10">
    <location>
        <begin position="797"/>
        <end position="821"/>
    </location>
</feature>
<evidence type="ECO:0000256" key="5">
    <source>
        <dbReference type="ARBA" id="ARBA00022679"/>
    </source>
</evidence>
<evidence type="ECO:0000256" key="11">
    <source>
        <dbReference type="SAM" id="SignalP"/>
    </source>
</evidence>
<evidence type="ECO:0000256" key="10">
    <source>
        <dbReference type="SAM" id="Phobius"/>
    </source>
</evidence>
<keyword evidence="11" id="KW-0732">Signal</keyword>
<evidence type="ECO:0000256" key="9">
    <source>
        <dbReference type="ARBA" id="ARBA00023136"/>
    </source>
</evidence>
<feature type="transmembrane region" description="Helical" evidence="10">
    <location>
        <begin position="666"/>
        <end position="688"/>
    </location>
</feature>
<dbReference type="InterPro" id="IPR057425">
    <property type="entry name" value="DUF2921_N"/>
</dbReference>
<keyword evidence="9 10" id="KW-0472">Membrane</keyword>
<keyword evidence="8 10" id="KW-1133">Transmembrane helix</keyword>
<keyword evidence="6 10" id="KW-0812">Transmembrane</keyword>
<comment type="caution">
    <text evidence="14">The sequence shown here is derived from an EMBL/GenBank/DDBJ whole genome shotgun (WGS) entry which is preliminary data.</text>
</comment>
<dbReference type="PANTHER" id="PTHR33389">
    <property type="entry name" value="FAMILY PROTEIN, PUTATIVE (DUF2921)-RELATED"/>
    <property type="match status" value="1"/>
</dbReference>
<gene>
    <name evidence="14" type="ORF">RJ641_000193</name>
</gene>
<keyword evidence="15" id="KW-1185">Reference proteome</keyword>
<feature type="domain" description="DUF2921" evidence="13">
    <location>
        <begin position="35"/>
        <end position="206"/>
    </location>
</feature>
<evidence type="ECO:0000313" key="15">
    <source>
        <dbReference type="Proteomes" id="UP001370490"/>
    </source>
</evidence>
<reference evidence="14 15" key="1">
    <citation type="submission" date="2023-12" db="EMBL/GenBank/DDBJ databases">
        <title>A high-quality genome assembly for Dillenia turbinata (Dilleniales).</title>
        <authorList>
            <person name="Chanderbali A."/>
        </authorList>
    </citation>
    <scope>NUCLEOTIDE SEQUENCE [LARGE SCALE GENOMIC DNA]</scope>
    <source>
        <strain evidence="14">LSX21</strain>
        <tissue evidence="14">Leaf</tissue>
    </source>
</reference>
<dbReference type="Pfam" id="PF11145">
    <property type="entry name" value="DUF2921"/>
    <property type="match status" value="1"/>
</dbReference>
<sequence length="925" mass="103935">MRASTSSVKVPRICLSFLLILFIASISSSQAELNYTDYCNSIVPEQITQTSIDFSTDPLFSLYDAHYSGGDKIFEQDSQKYKRSLSFNTVGNVYLTNVEGVYKSEATLVLRSSNMDYLSDFFYSSHSAFLRGTMMFRLSGIWSESLGKLCMVGSGSGYSSQGTLLNLDAILKLNYVNNPKFSSCLVSGTLESLSSADDLNYFEPISILAIPRMNGYDYTLFPKKPGKEFSGGIVDTPKSLSLGLQSSEGVCSMLPNWVNHFQLIFGEWCEGAGKNCNPFKGVADYRPQVMSLKKIQCSDDKRKLRLWLEFPRQAVVDSDYNYQPFDPTTTLVGEGLWDEEKNQLLVVACRILDATSFDNARIGDCSIRMTFRFPAIWSIEDRSSIVGQIWSNKNVCESSYFSRVYFQSSTDSAIGMRGLKYEYTKMEQVRELCPKNKPVGKKGDIFPDQYSNKLRFKMTLKNSKGNCGSGSAVPLSIGDHFYERDYESSWFENTELPAKTSHSSLPMIISYKISLSLSSGVDLAFGKLLSNFSSHFSSKIKISAEGIYNAESGALCMIGCKELDYFHYEHTNETMDCMILISLQFPPTNAKSAGYFRGSIKSSRSESDPLYFTQVDISSNFATRSARAKQSTWKIDMDITIILVSNTLSLVFAGFQIFYVKKHPEVLPFISFLMLIILGLAQTIPLVLNFDGLFTKNHYRRRVLNVKGSWLEMWGEVLVRAVTILAAILQLRLLQLNWSARTGECGNEKGLWTAEKRAFYVSLPLYMAGGLMAFIMHSSGFRDRRVTIVMKDLQNSLGISLTSYAGLVNDGFLLPQILFNLFSNSKKASLSHFFYIGTTIIRLLPHTYNLYKAQNDVTEFDDFYYGVNSNEDYQFSTLDVVIPCIGVLFAAIIFLQQLSAGSCFFCKKGGEHQDHEEGLLEKNIS</sequence>
<feature type="transmembrane region" description="Helical" evidence="10">
    <location>
        <begin position="758"/>
        <end position="777"/>
    </location>
</feature>
<evidence type="ECO:0000259" key="12">
    <source>
        <dbReference type="Pfam" id="PF11145"/>
    </source>
</evidence>
<dbReference type="AlphaFoldDB" id="A0AAN8W7M1"/>
<organism evidence="14 15">
    <name type="scientific">Dillenia turbinata</name>
    <dbReference type="NCBI Taxonomy" id="194707"/>
    <lineage>
        <taxon>Eukaryota</taxon>
        <taxon>Viridiplantae</taxon>
        <taxon>Streptophyta</taxon>
        <taxon>Embryophyta</taxon>
        <taxon>Tracheophyta</taxon>
        <taxon>Spermatophyta</taxon>
        <taxon>Magnoliopsida</taxon>
        <taxon>eudicotyledons</taxon>
        <taxon>Gunneridae</taxon>
        <taxon>Pentapetalae</taxon>
        <taxon>Dilleniales</taxon>
        <taxon>Dilleniaceae</taxon>
        <taxon>Dillenia</taxon>
    </lineage>
</organism>
<evidence type="ECO:0000256" key="1">
    <source>
        <dbReference type="ARBA" id="ARBA00000900"/>
    </source>
</evidence>
<evidence type="ECO:0000256" key="3">
    <source>
        <dbReference type="ARBA" id="ARBA00004906"/>
    </source>
</evidence>
<comment type="subcellular location">
    <subcellularLocation>
        <location evidence="2">Endomembrane system</location>
        <topology evidence="2">Multi-pass membrane protein</topology>
    </subcellularLocation>
</comment>
<feature type="signal peptide" evidence="11">
    <location>
        <begin position="1"/>
        <end position="31"/>
    </location>
</feature>
<dbReference type="Pfam" id="PF25333">
    <property type="entry name" value="DUF2921_N"/>
    <property type="match status" value="3"/>
</dbReference>
<proteinExistence type="predicted"/>
<comment type="catalytic activity">
    <reaction evidence="1">
        <text>S-ubiquitinyl-[E2 ubiquitin-conjugating enzyme]-L-cysteine + [acceptor protein]-L-lysine = [E2 ubiquitin-conjugating enzyme]-L-cysteine + N(6)-ubiquitinyl-[acceptor protein]-L-lysine.</text>
        <dbReference type="EC" id="2.3.2.27"/>
    </reaction>
</comment>
<comment type="pathway">
    <text evidence="3">Protein modification; protein ubiquitination.</text>
</comment>
<protein>
    <recommendedName>
        <fullName evidence="4">RING-type E3 ubiquitin transferase</fullName>
        <ecNumber evidence="4">2.3.2.27</ecNumber>
    </recommendedName>
</protein>
<dbReference type="EC" id="2.3.2.27" evidence="4"/>
<keyword evidence="7" id="KW-0833">Ubl conjugation pathway</keyword>
<evidence type="ECO:0000259" key="13">
    <source>
        <dbReference type="Pfam" id="PF25333"/>
    </source>
</evidence>
<evidence type="ECO:0000256" key="8">
    <source>
        <dbReference type="ARBA" id="ARBA00022989"/>
    </source>
</evidence>
<evidence type="ECO:0000256" key="7">
    <source>
        <dbReference type="ARBA" id="ARBA00022786"/>
    </source>
</evidence>
<accession>A0AAN8W7M1</accession>
<evidence type="ECO:0000256" key="2">
    <source>
        <dbReference type="ARBA" id="ARBA00004127"/>
    </source>
</evidence>
<evidence type="ECO:0000256" key="6">
    <source>
        <dbReference type="ARBA" id="ARBA00022692"/>
    </source>
</evidence>
<feature type="domain" description="SWEET-like" evidence="12">
    <location>
        <begin position="628"/>
        <end position="907"/>
    </location>
</feature>
<dbReference type="InterPro" id="IPR021319">
    <property type="entry name" value="DUF2921"/>
</dbReference>
<dbReference type="GO" id="GO:0012505">
    <property type="term" value="C:endomembrane system"/>
    <property type="evidence" value="ECO:0007669"/>
    <property type="project" value="UniProtKB-SubCell"/>
</dbReference>
<dbReference type="EMBL" id="JBAMMX010000001">
    <property type="protein sequence ID" value="KAK6946720.1"/>
    <property type="molecule type" value="Genomic_DNA"/>
</dbReference>
<dbReference type="GO" id="GO:0061630">
    <property type="term" value="F:ubiquitin protein ligase activity"/>
    <property type="evidence" value="ECO:0007669"/>
    <property type="project" value="UniProtKB-EC"/>
</dbReference>
<feature type="chain" id="PRO_5042826490" description="RING-type E3 ubiquitin transferase" evidence="11">
    <location>
        <begin position="32"/>
        <end position="925"/>
    </location>
</feature>
<evidence type="ECO:0000313" key="14">
    <source>
        <dbReference type="EMBL" id="KAK6946720.1"/>
    </source>
</evidence>
<dbReference type="PANTHER" id="PTHR33389:SF18">
    <property type="entry name" value="OS01G0677900 PROTEIN"/>
    <property type="match status" value="1"/>
</dbReference>
<feature type="domain" description="DUF2921" evidence="13">
    <location>
        <begin position="256"/>
        <end position="404"/>
    </location>
</feature>
<feature type="transmembrane region" description="Helical" evidence="10">
    <location>
        <begin position="639"/>
        <end position="659"/>
    </location>
</feature>
<evidence type="ECO:0000256" key="4">
    <source>
        <dbReference type="ARBA" id="ARBA00012483"/>
    </source>
</evidence>
<feature type="transmembrane region" description="Helical" evidence="10">
    <location>
        <begin position="873"/>
        <end position="895"/>
    </location>
</feature>
<dbReference type="Proteomes" id="UP001370490">
    <property type="component" value="Unassembled WGS sequence"/>
</dbReference>